<keyword evidence="1" id="KW-0812">Transmembrane</keyword>
<keyword evidence="1" id="KW-1133">Transmembrane helix</keyword>
<dbReference type="RefSeq" id="WP_147243176.1">
    <property type="nucleotide sequence ID" value="NZ_CP025198.1"/>
</dbReference>
<keyword evidence="1" id="KW-0472">Membrane</keyword>
<evidence type="ECO:0000313" key="3">
    <source>
        <dbReference type="Proteomes" id="UP000251995"/>
    </source>
</evidence>
<dbReference type="EMBL" id="CP025198">
    <property type="protein sequence ID" value="AXE38890.1"/>
    <property type="molecule type" value="Genomic_DNA"/>
</dbReference>
<protein>
    <submittedName>
        <fullName evidence="2">Uncharacterized protein</fullName>
    </submittedName>
</protein>
<feature type="transmembrane region" description="Helical" evidence="1">
    <location>
        <begin position="50"/>
        <end position="74"/>
    </location>
</feature>
<evidence type="ECO:0000256" key="1">
    <source>
        <dbReference type="SAM" id="Phobius"/>
    </source>
</evidence>
<dbReference type="KEGG" id="acij:JS278_01727"/>
<proteinExistence type="predicted"/>
<keyword evidence="3" id="KW-1185">Reference proteome</keyword>
<sequence>MTLQNAAGSPQQVTVLRMIAAAMAMALVMVALVSFFILEPEPQADPMLGWILAVAAPVVSFLASRVASVVGTAVQEPSQLYQAYASRFFITMSLAEAPGLLMYVAGIIMRLSWMQVALGLVLTAAVVWLVLRPTRQKAGAFAEKSMGTGADVQAFVEMF</sequence>
<organism evidence="2 3">
    <name type="scientific">Acidipropionibacterium virtanenii</name>
    <dbReference type="NCBI Taxonomy" id="2057246"/>
    <lineage>
        <taxon>Bacteria</taxon>
        <taxon>Bacillati</taxon>
        <taxon>Actinomycetota</taxon>
        <taxon>Actinomycetes</taxon>
        <taxon>Propionibacteriales</taxon>
        <taxon>Propionibacteriaceae</taxon>
        <taxon>Acidipropionibacterium</taxon>
    </lineage>
</organism>
<feature type="transmembrane region" description="Helical" evidence="1">
    <location>
        <begin position="86"/>
        <end position="105"/>
    </location>
</feature>
<feature type="transmembrane region" description="Helical" evidence="1">
    <location>
        <begin position="111"/>
        <end position="131"/>
    </location>
</feature>
<dbReference type="AlphaFoldDB" id="A0A344UUE2"/>
<accession>A0A344UUE2</accession>
<evidence type="ECO:0000313" key="2">
    <source>
        <dbReference type="EMBL" id="AXE38890.1"/>
    </source>
</evidence>
<dbReference type="Proteomes" id="UP000251995">
    <property type="component" value="Chromosome"/>
</dbReference>
<feature type="transmembrane region" description="Helical" evidence="1">
    <location>
        <begin position="15"/>
        <end position="38"/>
    </location>
</feature>
<dbReference type="OrthoDB" id="9988891at2"/>
<reference evidence="2 3" key="1">
    <citation type="submission" date="2017-12" db="EMBL/GenBank/DDBJ databases">
        <title>The whole genome sequence of the Acidipropionibacterium virtanenii sp. nov. type strain JS278.</title>
        <authorList>
            <person name="Laine P."/>
            <person name="Deptula P."/>
            <person name="Varmanen P."/>
            <person name="Auvinen P."/>
        </authorList>
    </citation>
    <scope>NUCLEOTIDE SEQUENCE [LARGE SCALE GENOMIC DNA]</scope>
    <source>
        <strain evidence="2 3">JS278</strain>
    </source>
</reference>
<name>A0A344UUE2_9ACTN</name>
<gene>
    <name evidence="2" type="ORF">JS278_01727</name>
</gene>